<evidence type="ECO:0000256" key="3">
    <source>
        <dbReference type="ARBA" id="ARBA00023172"/>
    </source>
</evidence>
<dbReference type="OrthoDB" id="305957at2"/>
<evidence type="ECO:0000313" key="6">
    <source>
        <dbReference type="Proteomes" id="UP000245124"/>
    </source>
</evidence>
<dbReference type="RefSeq" id="WP_109010072.1">
    <property type="nucleotide sequence ID" value="NZ_BDUD01000001.1"/>
</dbReference>
<gene>
    <name evidence="5" type="ORF">NIES4072_40300</name>
</gene>
<dbReference type="GO" id="GO:0015074">
    <property type="term" value="P:DNA integration"/>
    <property type="evidence" value="ECO:0007669"/>
    <property type="project" value="InterPro"/>
</dbReference>
<dbReference type="PROSITE" id="PS51898">
    <property type="entry name" value="TYR_RECOMBINASE"/>
    <property type="match status" value="1"/>
</dbReference>
<dbReference type="Pfam" id="PF00589">
    <property type="entry name" value="Phage_integrase"/>
    <property type="match status" value="1"/>
</dbReference>
<dbReference type="InterPro" id="IPR050090">
    <property type="entry name" value="Tyrosine_recombinase_XerCD"/>
</dbReference>
<dbReference type="PANTHER" id="PTHR30349">
    <property type="entry name" value="PHAGE INTEGRASE-RELATED"/>
    <property type="match status" value="1"/>
</dbReference>
<evidence type="ECO:0000313" key="5">
    <source>
        <dbReference type="EMBL" id="GBG20353.1"/>
    </source>
</evidence>
<reference evidence="5 6" key="1">
    <citation type="submission" date="2017-06" db="EMBL/GenBank/DDBJ databases">
        <title>Genome sequencing of cyanobaciteial culture collection at National Institute for Environmental Studies (NIES).</title>
        <authorList>
            <person name="Hirose Y."/>
            <person name="Shimura Y."/>
            <person name="Fujisawa T."/>
            <person name="Nakamura Y."/>
            <person name="Kawachi M."/>
        </authorList>
    </citation>
    <scope>NUCLEOTIDE SEQUENCE [LARGE SCALE GENOMIC DNA]</scope>
    <source>
        <strain evidence="5 6">NIES-4072</strain>
    </source>
</reference>
<keyword evidence="2" id="KW-0238">DNA-binding</keyword>
<sequence length="128" mass="14550">MGCLFPPRCTRQVPVHPTLHEVLKAYTPDPADSEWLFPSKRDYTENEVVKHISLRYADMVFREAVRKAGLESRGFSTHSTRRSFTTHLARNGVSLRIIQKLLGYADLKMLSVYIDVNDSELEGAIATL</sequence>
<keyword evidence="3" id="KW-0233">DNA recombination</keyword>
<evidence type="ECO:0000259" key="4">
    <source>
        <dbReference type="PROSITE" id="PS51898"/>
    </source>
</evidence>
<feature type="domain" description="Tyr recombinase" evidence="4">
    <location>
        <begin position="1"/>
        <end position="126"/>
    </location>
</feature>
<dbReference type="SUPFAM" id="SSF56349">
    <property type="entry name" value="DNA breaking-rejoining enzymes"/>
    <property type="match status" value="1"/>
</dbReference>
<dbReference type="CDD" id="cd00397">
    <property type="entry name" value="DNA_BRE_C"/>
    <property type="match status" value="1"/>
</dbReference>
<name>A0A2R5FVU8_NOSCO</name>
<dbReference type="Gene3D" id="1.10.443.10">
    <property type="entry name" value="Intergrase catalytic core"/>
    <property type="match status" value="1"/>
</dbReference>
<proteinExistence type="inferred from homology"/>
<dbReference type="EMBL" id="BDUD01000001">
    <property type="protein sequence ID" value="GBG20353.1"/>
    <property type="molecule type" value="Genomic_DNA"/>
</dbReference>
<evidence type="ECO:0000256" key="1">
    <source>
        <dbReference type="ARBA" id="ARBA00008857"/>
    </source>
</evidence>
<evidence type="ECO:0000256" key="2">
    <source>
        <dbReference type="ARBA" id="ARBA00023125"/>
    </source>
</evidence>
<dbReference type="GO" id="GO:0003677">
    <property type="term" value="F:DNA binding"/>
    <property type="evidence" value="ECO:0007669"/>
    <property type="project" value="UniProtKB-KW"/>
</dbReference>
<dbReference type="InterPro" id="IPR011010">
    <property type="entry name" value="DNA_brk_join_enz"/>
</dbReference>
<dbReference type="GO" id="GO:0006310">
    <property type="term" value="P:DNA recombination"/>
    <property type="evidence" value="ECO:0007669"/>
    <property type="project" value="UniProtKB-KW"/>
</dbReference>
<dbReference type="InterPro" id="IPR002104">
    <property type="entry name" value="Integrase_catalytic"/>
</dbReference>
<dbReference type="InterPro" id="IPR013762">
    <property type="entry name" value="Integrase-like_cat_sf"/>
</dbReference>
<comment type="similarity">
    <text evidence="1">Belongs to the 'phage' integrase family.</text>
</comment>
<organism evidence="5 6">
    <name type="scientific">Nostoc commune NIES-4072</name>
    <dbReference type="NCBI Taxonomy" id="2005467"/>
    <lineage>
        <taxon>Bacteria</taxon>
        <taxon>Bacillati</taxon>
        <taxon>Cyanobacteriota</taxon>
        <taxon>Cyanophyceae</taxon>
        <taxon>Nostocales</taxon>
        <taxon>Nostocaceae</taxon>
        <taxon>Nostoc</taxon>
    </lineage>
</organism>
<dbReference type="PANTHER" id="PTHR30349:SF41">
    <property type="entry name" value="INTEGRASE_RECOMBINASE PROTEIN MJ0367-RELATED"/>
    <property type="match status" value="1"/>
</dbReference>
<protein>
    <submittedName>
        <fullName evidence="5">Phage integrase family protein</fullName>
    </submittedName>
</protein>
<keyword evidence="6" id="KW-1185">Reference proteome</keyword>
<comment type="caution">
    <text evidence="5">The sequence shown here is derived from an EMBL/GenBank/DDBJ whole genome shotgun (WGS) entry which is preliminary data.</text>
</comment>
<dbReference type="Proteomes" id="UP000245124">
    <property type="component" value="Unassembled WGS sequence"/>
</dbReference>
<dbReference type="AlphaFoldDB" id="A0A2R5FVU8"/>
<accession>A0A2R5FVU8</accession>